<dbReference type="Gene3D" id="3.30.70.2130">
    <property type="entry name" value="Metalloenzyme domain"/>
    <property type="match status" value="1"/>
</dbReference>
<dbReference type="CDD" id="cd06661">
    <property type="entry name" value="GGCT_like"/>
    <property type="match status" value="1"/>
</dbReference>
<dbReference type="VEuPathDB" id="TriTrypDB:C4B63_6g214"/>
<comment type="function">
    <text evidence="2">Catalyzes the interconversion of 2-phosphoglycerate and 3-phosphoglycerate.</text>
</comment>
<feature type="domain" description="Gamma-glutamylcyclotransferase AIG2-like" evidence="8">
    <location>
        <begin position="14"/>
        <end position="157"/>
    </location>
</feature>
<dbReference type="GO" id="GO:0006096">
    <property type="term" value="P:glycolytic process"/>
    <property type="evidence" value="ECO:0007669"/>
    <property type="project" value="UniProtKB-KW"/>
</dbReference>
<dbReference type="PANTHER" id="PTHR31209:SF0">
    <property type="entry name" value="METALLOENZYME DOMAIN-CONTAINING PROTEIN"/>
    <property type="match status" value="1"/>
</dbReference>
<proteinExistence type="inferred from homology"/>
<dbReference type="VEuPathDB" id="TriTrypDB:ECC02_010204"/>
<dbReference type="InterPro" id="IPR017850">
    <property type="entry name" value="Alkaline_phosphatase_core_sf"/>
</dbReference>
<feature type="chain" id="PRO_5016060597" evidence="6">
    <location>
        <begin position="19"/>
        <end position="700"/>
    </location>
</feature>
<dbReference type="VEuPathDB" id="TriTrypDB:BCY84_15885"/>
<evidence type="ECO:0000256" key="2">
    <source>
        <dbReference type="ARBA" id="ARBA00002315"/>
    </source>
</evidence>
<dbReference type="VEuPathDB" id="TriTrypDB:TCSYLVIO_007516"/>
<reference evidence="9 10" key="1">
    <citation type="journal article" date="2018" name="Microb. Genom.">
        <title>Expanding an expanded genome: long-read sequencing of Trypanosoma cruzi.</title>
        <authorList>
            <person name="Berna L."/>
            <person name="Rodriguez M."/>
            <person name="Chiribao M.L."/>
            <person name="Parodi-Talice A."/>
            <person name="Pita S."/>
            <person name="Rijo G."/>
            <person name="Alvarez-Valin F."/>
            <person name="Robello C."/>
        </authorList>
    </citation>
    <scope>NUCLEOTIDE SEQUENCE [LARGE SCALE GENOMIC DNA]</scope>
    <source>
        <strain evidence="9 10">TCC</strain>
    </source>
</reference>
<organism evidence="9 10">
    <name type="scientific">Trypanosoma cruzi</name>
    <dbReference type="NCBI Taxonomy" id="5693"/>
    <lineage>
        <taxon>Eukaryota</taxon>
        <taxon>Discoba</taxon>
        <taxon>Euglenozoa</taxon>
        <taxon>Kinetoplastea</taxon>
        <taxon>Metakinetoplastina</taxon>
        <taxon>Trypanosomatida</taxon>
        <taxon>Trypanosomatidae</taxon>
        <taxon>Trypanosoma</taxon>
        <taxon>Schizotrypanum</taxon>
    </lineage>
</organism>
<dbReference type="VEuPathDB" id="TriTrypDB:C3747_299g1"/>
<dbReference type="SUPFAM" id="SSF110857">
    <property type="entry name" value="Gamma-glutamyl cyclotransferase-like"/>
    <property type="match status" value="1"/>
</dbReference>
<dbReference type="VEuPathDB" id="TriTrypDB:TcCL_NonESM04063"/>
<comment type="pathway">
    <text evidence="3">Carbohydrate degradation.</text>
</comment>
<dbReference type="VEuPathDB" id="TriTrypDB:TcYC6_0014040"/>
<evidence type="ECO:0000313" key="10">
    <source>
        <dbReference type="Proteomes" id="UP000246078"/>
    </source>
</evidence>
<dbReference type="CDD" id="cd16011">
    <property type="entry name" value="iPGM_like"/>
    <property type="match status" value="1"/>
</dbReference>
<evidence type="ECO:0000259" key="7">
    <source>
        <dbReference type="Pfam" id="PF01676"/>
    </source>
</evidence>
<evidence type="ECO:0000313" key="9">
    <source>
        <dbReference type="EMBL" id="PWU93345.1"/>
    </source>
</evidence>
<gene>
    <name evidence="9" type="ORF">C3747_299g1</name>
</gene>
<evidence type="ECO:0000259" key="8">
    <source>
        <dbReference type="Pfam" id="PF06094"/>
    </source>
</evidence>
<sequence length="700" mass="75870">MCFWGEAMGPFVLLFVYGTLQRGENNYAWWMADPKHATFVATARTVKRYPLFVKLLPGSDGCSPCLLNQPAAGDVGDVSNCNERNNDAGGVTPQFVVGELFLVTPTLKSCLDVIEDVEEGVYTVGEIDVLPLDNEQVVERTLHVGKGEAVRALVYFRTKNYPPDWNCPSAANSTCLMQRFSAMECLRLYGSRFAGFPAHLRYAAELRDGLQRHTRWPFDDVCGVPLRPKPIVLFIIDGVGDATYSELGHRTPLEVVAGVPPRRFEGEATAKSQCTADRYASSAMNLVTKNGVSGLMDVFESGVSCGSDTAHLALLGYPPKQYYRGRGAYEALGAGLALDDADIAFKSNFSVLNESTGIVTHRRCDRDFTQEGPVLCAHIDGTVIAGDDAGLFESVHTLRARYATEHRCGIAITGKGLSCFITGTDPLADNRPLLHCRPTVPPEHAEYEAALYTSRVVNAASRCITELLRHHPINEARRREGKEAANVVLLRGAADKGWVPPFAVRHGLFGFIVAPTCIIKGLGICCGLKSVGAAGATGDYQTNVNAKVDAALSELGLAGAVDGATREEGMVRSVFAVIHVKGVDDAGHDRSLEKKLMMLQRCGEALQRLWTALPDGSTVAVLSDHSTPVSIGDHSCEPVPVSVATKGCGFHDDVEHYSEVECGYGALGRFRGEELLGIVKRAHYWYHYRAPRESSLTSEG</sequence>
<dbReference type="VEuPathDB" id="TriTrypDB:TcCLB.511805.29"/>
<comment type="similarity">
    <text evidence="4">Belongs to the BPG-independent phosphoglycerate mutase family. A-PGAM subfamily.</text>
</comment>
<dbReference type="InterPro" id="IPR006124">
    <property type="entry name" value="Metalloenzyme"/>
</dbReference>
<dbReference type="InterPro" id="IPR009288">
    <property type="entry name" value="AIG2-like_dom"/>
</dbReference>
<dbReference type="VEuPathDB" id="TriTrypDB:TcG_01823"/>
<evidence type="ECO:0000256" key="3">
    <source>
        <dbReference type="ARBA" id="ARBA00004921"/>
    </source>
</evidence>
<dbReference type="PANTHER" id="PTHR31209">
    <property type="entry name" value="COFACTOR-INDEPENDENT PHOSPHOGLYCERATE MUTASE"/>
    <property type="match status" value="1"/>
</dbReference>
<dbReference type="Pfam" id="PF10143">
    <property type="entry name" value="PhosphMutase"/>
    <property type="match status" value="1"/>
</dbReference>
<name>A0A2V2VA13_TRYCR</name>
<keyword evidence="5" id="KW-0324">Glycolysis</keyword>
<comment type="catalytic activity">
    <reaction evidence="1">
        <text>(2R)-2-phosphoglycerate = (2R)-3-phosphoglycerate</text>
        <dbReference type="Rhea" id="RHEA:15901"/>
        <dbReference type="ChEBI" id="CHEBI:58272"/>
        <dbReference type="ChEBI" id="CHEBI:58289"/>
        <dbReference type="EC" id="5.4.2.12"/>
    </reaction>
</comment>
<dbReference type="Proteomes" id="UP000246078">
    <property type="component" value="Unassembled WGS sequence"/>
</dbReference>
<dbReference type="GO" id="GO:0004619">
    <property type="term" value="F:phosphoglycerate mutase activity"/>
    <property type="evidence" value="ECO:0007669"/>
    <property type="project" value="UniProtKB-EC"/>
</dbReference>
<dbReference type="SUPFAM" id="SSF53649">
    <property type="entry name" value="Alkaline phosphatase-like"/>
    <property type="match status" value="1"/>
</dbReference>
<feature type="signal peptide" evidence="6">
    <location>
        <begin position="1"/>
        <end position="18"/>
    </location>
</feature>
<dbReference type="InterPro" id="IPR036568">
    <property type="entry name" value="GGCT-like_sf"/>
</dbReference>
<dbReference type="VEuPathDB" id="TriTrypDB:TcCLB.509203.10"/>
<dbReference type="GO" id="GO:0046872">
    <property type="term" value="F:metal ion binding"/>
    <property type="evidence" value="ECO:0007669"/>
    <property type="project" value="InterPro"/>
</dbReference>
<evidence type="ECO:0000256" key="1">
    <source>
        <dbReference type="ARBA" id="ARBA00000370"/>
    </source>
</evidence>
<dbReference type="InterPro" id="IPR042253">
    <property type="entry name" value="Pglycerate_mutase_ApgM_sf"/>
</dbReference>
<protein>
    <submittedName>
        <fullName evidence="9">Putative 2,3-bisphosphoglycerate-independent phosphoglycerate mutase</fullName>
    </submittedName>
</protein>
<dbReference type="VEuPathDB" id="TriTrypDB:TcBrA4_0077930"/>
<dbReference type="AlphaFoldDB" id="A0A2V2VA13"/>
<dbReference type="Pfam" id="PF01676">
    <property type="entry name" value="Metalloenzyme"/>
    <property type="match status" value="1"/>
</dbReference>
<dbReference type="Gene3D" id="3.10.490.10">
    <property type="entry name" value="Gamma-glutamyl cyclotransferase-like"/>
    <property type="match status" value="1"/>
</dbReference>
<dbReference type="Gene3D" id="3.40.720.10">
    <property type="entry name" value="Alkaline Phosphatase, subunit A"/>
    <property type="match status" value="1"/>
</dbReference>
<dbReference type="VEuPathDB" id="TriTrypDB:TcCLB.511017.20"/>
<comment type="caution">
    <text evidence="9">The sequence shown here is derived from an EMBL/GenBank/DDBJ whole genome shotgun (WGS) entry which is preliminary data.</text>
</comment>
<evidence type="ECO:0000256" key="6">
    <source>
        <dbReference type="SAM" id="SignalP"/>
    </source>
</evidence>
<keyword evidence="6" id="KW-0732">Signal</keyword>
<dbReference type="InterPro" id="IPR013024">
    <property type="entry name" value="GGCT-like"/>
</dbReference>
<dbReference type="EMBL" id="PRFC01000299">
    <property type="protein sequence ID" value="PWU93345.1"/>
    <property type="molecule type" value="Genomic_DNA"/>
</dbReference>
<dbReference type="VEuPathDB" id="TriTrypDB:TCDM_09487"/>
<dbReference type="InterPro" id="IPR004456">
    <property type="entry name" value="Pglycerate_mutase_ApgM"/>
</dbReference>
<feature type="domain" description="Metalloenzyme" evidence="7">
    <location>
        <begin position="229"/>
        <end position="669"/>
    </location>
</feature>
<evidence type="ECO:0000256" key="5">
    <source>
        <dbReference type="ARBA" id="ARBA00023152"/>
    </source>
</evidence>
<evidence type="ECO:0000256" key="4">
    <source>
        <dbReference type="ARBA" id="ARBA00005524"/>
    </source>
</evidence>
<dbReference type="VEuPathDB" id="TriTrypDB:Tc_MARK_1413"/>
<accession>A0A2V2VA13</accession>
<dbReference type="Pfam" id="PF06094">
    <property type="entry name" value="GGACT"/>
    <property type="match status" value="1"/>
</dbReference>